<dbReference type="GO" id="GO:0004029">
    <property type="term" value="F:aldehyde dehydrogenase (NAD+) activity"/>
    <property type="evidence" value="ECO:0007669"/>
    <property type="project" value="TreeGrafter"/>
</dbReference>
<organism evidence="2 3">
    <name type="scientific">Methylocystis heyeri</name>
    <dbReference type="NCBI Taxonomy" id="391905"/>
    <lineage>
        <taxon>Bacteria</taxon>
        <taxon>Pseudomonadati</taxon>
        <taxon>Pseudomonadota</taxon>
        <taxon>Alphaproteobacteria</taxon>
        <taxon>Hyphomicrobiales</taxon>
        <taxon>Methylocystaceae</taxon>
        <taxon>Methylocystis</taxon>
    </lineage>
</organism>
<dbReference type="AlphaFoldDB" id="A0A6B8KKI9"/>
<gene>
    <name evidence="2" type="ORF">H2LOC_016575</name>
</gene>
<dbReference type="Gene3D" id="3.40.50.720">
    <property type="entry name" value="NAD(P)-binding Rossmann-like Domain"/>
    <property type="match status" value="1"/>
</dbReference>
<dbReference type="Pfam" id="PF01370">
    <property type="entry name" value="Epimerase"/>
    <property type="match status" value="1"/>
</dbReference>
<proteinExistence type="predicted"/>
<keyword evidence="3" id="KW-1185">Reference proteome</keyword>
<evidence type="ECO:0000259" key="1">
    <source>
        <dbReference type="Pfam" id="PF01370"/>
    </source>
</evidence>
<dbReference type="Proteomes" id="UP000309061">
    <property type="component" value="Chromosome"/>
</dbReference>
<dbReference type="KEGG" id="mhey:H2LOC_016575"/>
<dbReference type="NCBIfam" id="TIGR03466">
    <property type="entry name" value="HpnA"/>
    <property type="match status" value="1"/>
</dbReference>
<dbReference type="GO" id="GO:0005737">
    <property type="term" value="C:cytoplasm"/>
    <property type="evidence" value="ECO:0007669"/>
    <property type="project" value="TreeGrafter"/>
</dbReference>
<name>A0A6B8KKI9_9HYPH</name>
<dbReference type="EMBL" id="CP046052">
    <property type="protein sequence ID" value="QGM47178.1"/>
    <property type="molecule type" value="Genomic_DNA"/>
</dbReference>
<protein>
    <submittedName>
        <fullName evidence="2">NAD-dependent epimerase/dehydratase family protein</fullName>
    </submittedName>
</protein>
<dbReference type="SUPFAM" id="SSF51735">
    <property type="entry name" value="NAD(P)-binding Rossmann-fold domains"/>
    <property type="match status" value="1"/>
</dbReference>
<dbReference type="RefSeq" id="WP_136497876.1">
    <property type="nucleotide sequence ID" value="NZ_CP046052.1"/>
</dbReference>
<dbReference type="OrthoDB" id="9801785at2"/>
<reference evidence="2 3" key="1">
    <citation type="submission" date="2019-11" db="EMBL/GenBank/DDBJ databases">
        <title>The genome sequence of Methylocystis heyeri.</title>
        <authorList>
            <person name="Oshkin I.Y."/>
            <person name="Miroshnikov K."/>
            <person name="Dedysh S.N."/>
        </authorList>
    </citation>
    <scope>NUCLEOTIDE SEQUENCE [LARGE SCALE GENOMIC DNA]</scope>
    <source>
        <strain evidence="2 3">H2</strain>
    </source>
</reference>
<evidence type="ECO:0000313" key="2">
    <source>
        <dbReference type="EMBL" id="QGM47178.1"/>
    </source>
</evidence>
<sequence>MHAGTTVFITGATGFLGSALLRQLVRRGCVVNALVRRNSRRDQLPENGVRYFEGDLLDRSSVARAVAGSRYAFHVAADYRLWALTPRETRVTNVEGARIVMQEAMRAGVERVVYTSSVATLGRSGRDDIADESILANEEQAIGAYKRSKIAAERLVLEMIEHEGLPAVVVNPSTPVGPRDIRPTPTGRLVLEAAAGRIPAFVDTGLNLLHVEDAAMGHLAALERGKIGERYILGGQNVLLSRLLHDIAEMTGRRGPWFRMPWYSALPIACGAEALACFTRREPLATIAGVRMARQRMFFTSAKAERELGLRPRPYSEALRDAVGWFRAAGYLSDAPLARLSLERNASREAKSRQIF</sequence>
<feature type="domain" description="NAD-dependent epimerase/dehydratase" evidence="1">
    <location>
        <begin position="7"/>
        <end position="234"/>
    </location>
</feature>
<dbReference type="InterPro" id="IPR001509">
    <property type="entry name" value="Epimerase_deHydtase"/>
</dbReference>
<evidence type="ECO:0000313" key="3">
    <source>
        <dbReference type="Proteomes" id="UP000309061"/>
    </source>
</evidence>
<dbReference type="InterPro" id="IPR036291">
    <property type="entry name" value="NAD(P)-bd_dom_sf"/>
</dbReference>
<accession>A0A6B8KKI9</accession>
<dbReference type="PANTHER" id="PTHR48079:SF6">
    <property type="entry name" value="NAD(P)-BINDING DOMAIN-CONTAINING PROTEIN-RELATED"/>
    <property type="match status" value="1"/>
</dbReference>
<dbReference type="CDD" id="cd05228">
    <property type="entry name" value="AR_FR_like_1_SDR_e"/>
    <property type="match status" value="1"/>
</dbReference>
<dbReference type="InterPro" id="IPR017829">
    <property type="entry name" value="Hopanoid-assoc_sugar_epimerase"/>
</dbReference>
<dbReference type="InterPro" id="IPR051783">
    <property type="entry name" value="NAD(P)-dependent_oxidoreduct"/>
</dbReference>
<dbReference type="PANTHER" id="PTHR48079">
    <property type="entry name" value="PROTEIN YEEZ"/>
    <property type="match status" value="1"/>
</dbReference>